<evidence type="ECO:0000313" key="1">
    <source>
        <dbReference type="EMBL" id="MBC1333513.1"/>
    </source>
</evidence>
<protein>
    <submittedName>
        <fullName evidence="1">Uncharacterized protein</fullName>
    </submittedName>
</protein>
<name>A0A7X0WGN6_9LIST</name>
<sequence>MTEMSMLDEQFILHLKKEAEKMMIHFAVASSAVHKSDTNRHRIEKKCKDVLEDTQASVQHISANMGNGLRGEFGNKVKETLTTHHKKLEQLI</sequence>
<proteinExistence type="predicted"/>
<dbReference type="RefSeq" id="WP_185364118.1">
    <property type="nucleotide sequence ID" value="NZ_JAAROK010000016.1"/>
</dbReference>
<dbReference type="Proteomes" id="UP000532866">
    <property type="component" value="Unassembled WGS sequence"/>
</dbReference>
<dbReference type="AlphaFoldDB" id="A0A7X0WGN6"/>
<reference evidence="1 2" key="1">
    <citation type="submission" date="2020-03" db="EMBL/GenBank/DDBJ databases">
        <title>Soil Listeria distribution.</title>
        <authorList>
            <person name="Liao J."/>
            <person name="Wiedmann M."/>
        </authorList>
    </citation>
    <scope>NUCLEOTIDE SEQUENCE [LARGE SCALE GENOMIC DNA]</scope>
    <source>
        <strain evidence="1 2">FSL L7-1833</strain>
    </source>
</reference>
<organism evidence="1 2">
    <name type="scientific">Listeria booriae</name>
    <dbReference type="NCBI Taxonomy" id="1552123"/>
    <lineage>
        <taxon>Bacteria</taxon>
        <taxon>Bacillati</taxon>
        <taxon>Bacillota</taxon>
        <taxon>Bacilli</taxon>
        <taxon>Bacillales</taxon>
        <taxon>Listeriaceae</taxon>
        <taxon>Listeria</taxon>
    </lineage>
</organism>
<dbReference type="EMBL" id="JAAROL010000011">
    <property type="protein sequence ID" value="MBC1333513.1"/>
    <property type="molecule type" value="Genomic_DNA"/>
</dbReference>
<evidence type="ECO:0000313" key="2">
    <source>
        <dbReference type="Proteomes" id="UP000532866"/>
    </source>
</evidence>
<comment type="caution">
    <text evidence="1">The sequence shown here is derived from an EMBL/GenBank/DDBJ whole genome shotgun (WGS) entry which is preliminary data.</text>
</comment>
<gene>
    <name evidence="1" type="ORF">HB759_16325</name>
</gene>
<accession>A0A7X0WGN6</accession>